<dbReference type="GeneTree" id="ENSGT01000000219382"/>
<dbReference type="Bgee" id="ENSELUG00000030548">
    <property type="expression patterns" value="Expressed in spleen and 14 other cell types or tissues"/>
</dbReference>
<dbReference type="Ensembl" id="ENSELUT00000086951.2">
    <property type="protein sequence ID" value="ENSELUP00000070677.1"/>
    <property type="gene ID" value="ENSELUG00000030548.2"/>
</dbReference>
<sequence length="65" mass="7032">NKSNHNENNNTHSPTSYQQTHLLLTACLAKGERACCRFYQALGSEDPQLASDIKGMHVAEATAGS</sequence>
<dbReference type="Proteomes" id="UP000265140">
    <property type="component" value="Chromosome 21"/>
</dbReference>
<dbReference type="AlphaFoldDB" id="A0A6Q2YYW4"/>
<organism evidence="2 3">
    <name type="scientific">Esox lucius</name>
    <name type="common">Northern pike</name>
    <dbReference type="NCBI Taxonomy" id="8010"/>
    <lineage>
        <taxon>Eukaryota</taxon>
        <taxon>Metazoa</taxon>
        <taxon>Chordata</taxon>
        <taxon>Craniata</taxon>
        <taxon>Vertebrata</taxon>
        <taxon>Euteleostomi</taxon>
        <taxon>Actinopterygii</taxon>
        <taxon>Neopterygii</taxon>
        <taxon>Teleostei</taxon>
        <taxon>Protacanthopterygii</taxon>
        <taxon>Esociformes</taxon>
        <taxon>Esocidae</taxon>
        <taxon>Esox</taxon>
    </lineage>
</organism>
<accession>A0A6Q2YYW4</accession>
<evidence type="ECO:0000313" key="3">
    <source>
        <dbReference type="Proteomes" id="UP000265140"/>
    </source>
</evidence>
<dbReference type="Gene3D" id="1.10.533.10">
    <property type="entry name" value="Death Domain, Fas"/>
    <property type="match status" value="1"/>
</dbReference>
<dbReference type="Pfam" id="PF00619">
    <property type="entry name" value="CARD"/>
    <property type="match status" value="1"/>
</dbReference>
<evidence type="ECO:0000313" key="2">
    <source>
        <dbReference type="Ensembl" id="ENSELUP00000070677.1"/>
    </source>
</evidence>
<evidence type="ECO:0000259" key="1">
    <source>
        <dbReference type="Pfam" id="PF00619"/>
    </source>
</evidence>
<dbReference type="InterPro" id="IPR001315">
    <property type="entry name" value="CARD"/>
</dbReference>
<reference evidence="2" key="2">
    <citation type="submission" date="2020-02" db="EMBL/GenBank/DDBJ databases">
        <title>Esox lucius (northern pike) genome, fEsoLuc1, primary haplotype.</title>
        <authorList>
            <person name="Myers G."/>
            <person name="Karagic N."/>
            <person name="Meyer A."/>
            <person name="Pippel M."/>
            <person name="Reichard M."/>
            <person name="Winkler S."/>
            <person name="Tracey A."/>
            <person name="Sims Y."/>
            <person name="Howe K."/>
            <person name="Rhie A."/>
            <person name="Formenti G."/>
            <person name="Durbin R."/>
            <person name="Fedrigo O."/>
            <person name="Jarvis E.D."/>
        </authorList>
    </citation>
    <scope>NUCLEOTIDE SEQUENCE [LARGE SCALE GENOMIC DNA]</scope>
</reference>
<name>A0A6Q2YYW4_ESOLU</name>
<reference evidence="2" key="4">
    <citation type="submission" date="2025-09" db="UniProtKB">
        <authorList>
            <consortium name="Ensembl"/>
        </authorList>
    </citation>
    <scope>IDENTIFICATION</scope>
</reference>
<keyword evidence="3" id="KW-1185">Reference proteome</keyword>
<protein>
    <recommendedName>
        <fullName evidence="1">CARD domain-containing protein</fullName>
    </recommendedName>
</protein>
<dbReference type="InParanoid" id="A0A6Q2YYW4"/>
<dbReference type="GO" id="GO:0042981">
    <property type="term" value="P:regulation of apoptotic process"/>
    <property type="evidence" value="ECO:0007669"/>
    <property type="project" value="InterPro"/>
</dbReference>
<reference evidence="3" key="1">
    <citation type="journal article" date="2014" name="PLoS ONE">
        <title>The genome and linkage map of the northern pike (Esox lucius): conserved synteny revealed between the salmonid sister group and the Neoteleostei.</title>
        <authorList>
            <person name="Rondeau E.B."/>
            <person name="Minkley D.R."/>
            <person name="Leong J.S."/>
            <person name="Messmer A.M."/>
            <person name="Jantzen J.R."/>
            <person name="von Schalburg K.R."/>
            <person name="Lemon C."/>
            <person name="Bird N.H."/>
            <person name="Koop B.F."/>
        </authorList>
    </citation>
    <scope>NUCLEOTIDE SEQUENCE</scope>
</reference>
<dbReference type="SUPFAM" id="SSF47986">
    <property type="entry name" value="DEATH domain"/>
    <property type="match status" value="1"/>
</dbReference>
<feature type="domain" description="CARD" evidence="1">
    <location>
        <begin position="11"/>
        <end position="54"/>
    </location>
</feature>
<proteinExistence type="predicted"/>
<reference evidence="2" key="3">
    <citation type="submission" date="2025-08" db="UniProtKB">
        <authorList>
            <consortium name="Ensembl"/>
        </authorList>
    </citation>
    <scope>IDENTIFICATION</scope>
</reference>
<dbReference type="InterPro" id="IPR011029">
    <property type="entry name" value="DEATH-like_dom_sf"/>
</dbReference>